<evidence type="ECO:0008006" key="3">
    <source>
        <dbReference type="Google" id="ProtNLM"/>
    </source>
</evidence>
<sequence length="53" mass="5758">MTVNNDKNVISINYKWLVYVSVAVGAFLTVSDQTGTNIAMPRIAEDLSADIPT</sequence>
<dbReference type="EMBL" id="UINC01177475">
    <property type="protein sequence ID" value="SVD85141.1"/>
    <property type="molecule type" value="Genomic_DNA"/>
</dbReference>
<feature type="transmembrane region" description="Helical" evidence="1">
    <location>
        <begin position="12"/>
        <end position="30"/>
    </location>
</feature>
<proteinExistence type="predicted"/>
<name>A0A382YQ19_9ZZZZ</name>
<keyword evidence="1" id="KW-0472">Membrane</keyword>
<gene>
    <name evidence="2" type="ORF">METZ01_LOCUS437995</name>
</gene>
<feature type="non-terminal residue" evidence="2">
    <location>
        <position position="53"/>
    </location>
</feature>
<reference evidence="2" key="1">
    <citation type="submission" date="2018-05" db="EMBL/GenBank/DDBJ databases">
        <authorList>
            <person name="Lanie J.A."/>
            <person name="Ng W.-L."/>
            <person name="Kazmierczak K.M."/>
            <person name="Andrzejewski T.M."/>
            <person name="Davidsen T.M."/>
            <person name="Wayne K.J."/>
            <person name="Tettelin H."/>
            <person name="Glass J.I."/>
            <person name="Rusch D."/>
            <person name="Podicherti R."/>
            <person name="Tsui H.-C.T."/>
            <person name="Winkler M.E."/>
        </authorList>
    </citation>
    <scope>NUCLEOTIDE SEQUENCE</scope>
</reference>
<protein>
    <recommendedName>
        <fullName evidence="3">Major facilitator superfamily (MFS) profile domain-containing protein</fullName>
    </recommendedName>
</protein>
<organism evidence="2">
    <name type="scientific">marine metagenome</name>
    <dbReference type="NCBI Taxonomy" id="408172"/>
    <lineage>
        <taxon>unclassified sequences</taxon>
        <taxon>metagenomes</taxon>
        <taxon>ecological metagenomes</taxon>
    </lineage>
</organism>
<evidence type="ECO:0000256" key="1">
    <source>
        <dbReference type="SAM" id="Phobius"/>
    </source>
</evidence>
<evidence type="ECO:0000313" key="2">
    <source>
        <dbReference type="EMBL" id="SVD85141.1"/>
    </source>
</evidence>
<keyword evidence="1" id="KW-0812">Transmembrane</keyword>
<dbReference type="AlphaFoldDB" id="A0A382YQ19"/>
<accession>A0A382YQ19</accession>
<keyword evidence="1" id="KW-1133">Transmembrane helix</keyword>